<dbReference type="InterPro" id="IPR015984">
    <property type="entry name" value="Cyt_c_prime_subgr"/>
</dbReference>
<dbReference type="GO" id="GO:0009055">
    <property type="term" value="F:electron transfer activity"/>
    <property type="evidence" value="ECO:0007669"/>
    <property type="project" value="InterPro"/>
</dbReference>
<dbReference type="SUPFAM" id="SSF47175">
    <property type="entry name" value="Cytochromes"/>
    <property type="match status" value="1"/>
</dbReference>
<dbReference type="GO" id="GO:0022900">
    <property type="term" value="P:electron transport chain"/>
    <property type="evidence" value="ECO:0007669"/>
    <property type="project" value="InterPro"/>
</dbReference>
<dbReference type="AlphaFoldDB" id="A0A327YE04"/>
<comment type="caution">
    <text evidence="1">The sequence shown here is derived from an EMBL/GenBank/DDBJ whole genome shotgun (WGS) entry which is preliminary data.</text>
</comment>
<evidence type="ECO:0000313" key="1">
    <source>
        <dbReference type="EMBL" id="RAK18737.1"/>
    </source>
</evidence>
<keyword evidence="2" id="KW-1185">Reference proteome</keyword>
<dbReference type="Proteomes" id="UP000249165">
    <property type="component" value="Unassembled WGS sequence"/>
</dbReference>
<evidence type="ECO:0000313" key="2">
    <source>
        <dbReference type="Proteomes" id="UP000249165"/>
    </source>
</evidence>
<dbReference type="GO" id="GO:0005506">
    <property type="term" value="F:iron ion binding"/>
    <property type="evidence" value="ECO:0007669"/>
    <property type="project" value="InterPro"/>
</dbReference>
<protein>
    <submittedName>
        <fullName evidence="1">Cytochrome c556</fullName>
    </submittedName>
</protein>
<dbReference type="InterPro" id="IPR010980">
    <property type="entry name" value="Cyt_c/b562"/>
</dbReference>
<reference evidence="1 2" key="1">
    <citation type="submission" date="2018-06" db="EMBL/GenBank/DDBJ databases">
        <title>Genomic Encyclopedia of Archaeal and Bacterial Type Strains, Phase II (KMG-II): from individual species to whole genera.</title>
        <authorList>
            <person name="Goeker M."/>
        </authorList>
    </citation>
    <scope>NUCLEOTIDE SEQUENCE [LARGE SCALE GENOMIC DNA]</scope>
    <source>
        <strain evidence="1 2">DSM 22011</strain>
    </source>
</reference>
<accession>A0A327YE04</accession>
<dbReference type="Pfam" id="PF01322">
    <property type="entry name" value="Cytochrom_C_2"/>
    <property type="match status" value="1"/>
</dbReference>
<dbReference type="GO" id="GO:0020037">
    <property type="term" value="F:heme binding"/>
    <property type="evidence" value="ECO:0007669"/>
    <property type="project" value="InterPro"/>
</dbReference>
<name>A0A327YE04_9RHOB</name>
<dbReference type="InterPro" id="IPR002321">
    <property type="entry name" value="Cyt_c_II"/>
</dbReference>
<dbReference type="Gene3D" id="1.20.120.10">
    <property type="entry name" value="Cytochrome c/b562"/>
    <property type="match status" value="1"/>
</dbReference>
<dbReference type="PRINTS" id="PR00608">
    <property type="entry name" value="CYTCHROMECII"/>
</dbReference>
<gene>
    <name evidence="1" type="ORF">ATI53_101115</name>
</gene>
<proteinExistence type="predicted"/>
<dbReference type="PROSITE" id="PS51009">
    <property type="entry name" value="CYTCII"/>
    <property type="match status" value="1"/>
</dbReference>
<sequence>MFVVGRDRGTADARRLNGPDKKNGRLVIFGLCYVIMTSDMESARRRANPSKQENRKDDPMRKLLLATLAAAVPATMALAQSAEDTVKARQGFFQLVGFETGGLAAMAKGDVDYDAEAASAHAADLSALISLHVADYFAPGTSNADLPGKTRALPVIWEDTDGFMERVQALNAAVDTMAGAAGGGLDALRPAMGQLGGACKACHDDYRAKSF</sequence>
<dbReference type="EMBL" id="QLMG01000011">
    <property type="protein sequence ID" value="RAK18737.1"/>
    <property type="molecule type" value="Genomic_DNA"/>
</dbReference>
<organism evidence="1 2">
    <name type="scientific">Salipiger aestuarii</name>
    <dbReference type="NCBI Taxonomy" id="568098"/>
    <lineage>
        <taxon>Bacteria</taxon>
        <taxon>Pseudomonadati</taxon>
        <taxon>Pseudomonadota</taxon>
        <taxon>Alphaproteobacteria</taxon>
        <taxon>Rhodobacterales</taxon>
        <taxon>Roseobacteraceae</taxon>
        <taxon>Salipiger</taxon>
    </lineage>
</organism>